<gene>
    <name evidence="3" type="ORF">HMPREF9448_02417</name>
</gene>
<evidence type="ECO:0000256" key="1">
    <source>
        <dbReference type="SAM" id="SignalP"/>
    </source>
</evidence>
<dbReference type="AlphaFoldDB" id="K0WT75"/>
<keyword evidence="1" id="KW-0732">Signal</keyword>
<dbReference type="PANTHER" id="PTHR43745:SF2">
    <property type="entry name" value="NITROREDUCTASE MJ1384-RELATED"/>
    <property type="match status" value="1"/>
</dbReference>
<dbReference type="PANTHER" id="PTHR43745">
    <property type="entry name" value="NITROREDUCTASE MJ1384-RELATED"/>
    <property type="match status" value="1"/>
</dbReference>
<evidence type="ECO:0000313" key="4">
    <source>
        <dbReference type="Proteomes" id="UP000006044"/>
    </source>
</evidence>
<dbReference type="Gene3D" id="3.40.109.10">
    <property type="entry name" value="NADH Oxidase"/>
    <property type="match status" value="1"/>
</dbReference>
<dbReference type="GO" id="GO:0016491">
    <property type="term" value="F:oxidoreductase activity"/>
    <property type="evidence" value="ECO:0007669"/>
    <property type="project" value="InterPro"/>
</dbReference>
<feature type="domain" description="Nitroreductase" evidence="2">
    <location>
        <begin position="41"/>
        <end position="200"/>
    </location>
</feature>
<dbReference type="HOGENOM" id="CLU_059362_1_0_10"/>
<reference evidence="3 4" key="1">
    <citation type="submission" date="2012-08" db="EMBL/GenBank/DDBJ databases">
        <title>The Genome Sequence of Barnesiella intestinihominis YIT 11860.</title>
        <authorList>
            <consortium name="The Broad Institute Genome Sequencing Platform"/>
            <person name="Earl A."/>
            <person name="Ward D."/>
            <person name="Feldgarden M."/>
            <person name="Gevers D."/>
            <person name="Morotomi M."/>
            <person name="Walker B."/>
            <person name="Young S.K."/>
            <person name="Zeng Q."/>
            <person name="Gargeya S."/>
            <person name="Fitzgerald M."/>
            <person name="Haas B."/>
            <person name="Abouelleil A."/>
            <person name="Alvarado L."/>
            <person name="Arachchi H.M."/>
            <person name="Berlin A.M."/>
            <person name="Chapman S.B."/>
            <person name="Goldberg J."/>
            <person name="Griggs A."/>
            <person name="Gujja S."/>
            <person name="Hansen M."/>
            <person name="Howarth C."/>
            <person name="Imamovic A."/>
            <person name="Larimer J."/>
            <person name="McCowen C."/>
            <person name="Montmayeur A."/>
            <person name="Murphy C."/>
            <person name="Neiman D."/>
            <person name="Pearson M."/>
            <person name="Priest M."/>
            <person name="Roberts A."/>
            <person name="Saif S."/>
            <person name="Shea T."/>
            <person name="Sisk P."/>
            <person name="Sykes S."/>
            <person name="Wortman J."/>
            <person name="Nusbaum C."/>
            <person name="Birren B."/>
        </authorList>
    </citation>
    <scope>NUCLEOTIDE SEQUENCE [LARGE SCALE GENOMIC DNA]</scope>
    <source>
        <strain evidence="3 4">YIT 11860</strain>
    </source>
</reference>
<dbReference type="InterPro" id="IPR052544">
    <property type="entry name" value="Bacteriocin_Proc_Enz"/>
</dbReference>
<keyword evidence="4" id="KW-1185">Reference proteome</keyword>
<evidence type="ECO:0000259" key="2">
    <source>
        <dbReference type="Pfam" id="PF00881"/>
    </source>
</evidence>
<organism evidence="3 4">
    <name type="scientific">Barnesiella intestinihominis YIT 11860</name>
    <dbReference type="NCBI Taxonomy" id="742726"/>
    <lineage>
        <taxon>Bacteria</taxon>
        <taxon>Pseudomonadati</taxon>
        <taxon>Bacteroidota</taxon>
        <taxon>Bacteroidia</taxon>
        <taxon>Bacteroidales</taxon>
        <taxon>Barnesiellaceae</taxon>
        <taxon>Barnesiella</taxon>
    </lineage>
</organism>
<dbReference type="Proteomes" id="UP000006044">
    <property type="component" value="Unassembled WGS sequence"/>
</dbReference>
<dbReference type="STRING" id="742726.HMPREF9448_02417"/>
<comment type="caution">
    <text evidence="3">The sequence shown here is derived from an EMBL/GenBank/DDBJ whole genome shotgun (WGS) entry which is preliminary data.</text>
</comment>
<accession>K0WT75</accession>
<dbReference type="OrthoDB" id="9802775at2"/>
<dbReference type="EMBL" id="ADLE01000016">
    <property type="protein sequence ID" value="EJZ62502.1"/>
    <property type="molecule type" value="Genomic_DNA"/>
</dbReference>
<dbReference type="eggNOG" id="COG0778">
    <property type="taxonomic scope" value="Bacteria"/>
</dbReference>
<dbReference type="SUPFAM" id="SSF55469">
    <property type="entry name" value="FMN-dependent nitroreductase-like"/>
    <property type="match status" value="1"/>
</dbReference>
<dbReference type="InterPro" id="IPR029479">
    <property type="entry name" value="Nitroreductase"/>
</dbReference>
<dbReference type="InterPro" id="IPR000415">
    <property type="entry name" value="Nitroreductase-like"/>
</dbReference>
<evidence type="ECO:0000313" key="3">
    <source>
        <dbReference type="EMBL" id="EJZ62502.1"/>
    </source>
</evidence>
<protein>
    <submittedName>
        <fullName evidence="3">SagB-type dehydrogenase domain-containing protein</fullName>
    </submittedName>
</protein>
<dbReference type="RefSeq" id="WP_008862803.1">
    <property type="nucleotide sequence ID" value="NZ_CAXSNY010000003.1"/>
</dbReference>
<sequence length="203" mass="22452">MKIKGLLLSLFVTSSLLSIAQDIKLPSPQKQGGEPLLQVLSKRASTRDFDTQKNIDSQTLSNLLWAAWGYNREDKRTAPSAMNRQEISLYIVTAQGVYLYDAKQNKLAEIAKGDFRENAGMQPFVHTAPLNIIFTADLEKAPGNDMMFVDCGFISQNIYLYCASVGLGTVVRGSFNGDELAKILKLNEKQKVVLTQTVGYPAK</sequence>
<name>K0WT75_9BACT</name>
<feature type="signal peptide" evidence="1">
    <location>
        <begin position="1"/>
        <end position="20"/>
    </location>
</feature>
<dbReference type="Pfam" id="PF00881">
    <property type="entry name" value="Nitroreductase"/>
    <property type="match status" value="1"/>
</dbReference>
<feature type="chain" id="PRO_5003840291" evidence="1">
    <location>
        <begin position="21"/>
        <end position="203"/>
    </location>
</feature>
<dbReference type="GeneID" id="77849607"/>
<proteinExistence type="predicted"/>
<dbReference type="CDD" id="cd02142">
    <property type="entry name" value="McbC_SagB-like_oxidoreductase"/>
    <property type="match status" value="1"/>
</dbReference>